<name>A0ACC6PJZ0_9BACL</name>
<comment type="caution">
    <text evidence="1">The sequence shown here is derived from an EMBL/GenBank/DDBJ whole genome shotgun (WGS) entry which is preliminary data.</text>
</comment>
<protein>
    <submittedName>
        <fullName evidence="1">Iron-hydroxamate ABC transporter substrate-binding protein</fullName>
    </submittedName>
</protein>
<keyword evidence="2" id="KW-1185">Reference proteome</keyword>
<accession>A0ACC6PJZ0</accession>
<proteinExistence type="predicted"/>
<evidence type="ECO:0000313" key="1">
    <source>
        <dbReference type="EMBL" id="MEJ8307128.1"/>
    </source>
</evidence>
<organism evidence="1 2">
    <name type="scientific">Saccharibacillus sacchari</name>
    <dbReference type="NCBI Taxonomy" id="456493"/>
    <lineage>
        <taxon>Bacteria</taxon>
        <taxon>Bacillati</taxon>
        <taxon>Bacillota</taxon>
        <taxon>Bacilli</taxon>
        <taxon>Bacillales</taxon>
        <taxon>Paenibacillaceae</taxon>
        <taxon>Saccharibacillus</taxon>
    </lineage>
</organism>
<gene>
    <name evidence="1" type="ORF">WKI47_24730</name>
</gene>
<sequence length="331" mass="35699">MKKNTYWVAALLLLFVLVLSACGNAQTEQGAATEPTTEAAAGKSTEAATTEPAATEETSSGTVTYESETGPVEIPANPTRIVALTNAPNVLSLDVAPIGVDQWTGENPLFADKLKDVAVVSEEQPETVAALAPDLIIAGSHMKNLDQLSKIAPTVVYTWGKLNYLDQQVEIGKLLGKEDEAQAWVDDFTKRAADAGEKIKAKYGDDVTVSVIEIDGKSAFVMGDSWARGTEIVYQAMGLKMPEKVKEAVSTEGYYSLSLEVLPEYLGDFVLVSRRLDASNEIIGSEVWNQIPAVKEGHVIEFESRASSYSDPTTLENLLGIFEKGFLEDSK</sequence>
<evidence type="ECO:0000313" key="2">
    <source>
        <dbReference type="Proteomes" id="UP001380953"/>
    </source>
</evidence>
<dbReference type="Proteomes" id="UP001380953">
    <property type="component" value="Unassembled WGS sequence"/>
</dbReference>
<reference evidence="1" key="1">
    <citation type="submission" date="2024-03" db="EMBL/GenBank/DDBJ databases">
        <title>Whole genome sequecning of epiphytes from Marcgravia umbellata leaves.</title>
        <authorList>
            <person name="Kumar G."/>
            <person name="Savka M.A."/>
        </authorList>
    </citation>
    <scope>NUCLEOTIDE SEQUENCE</scope>
    <source>
        <strain evidence="1">RIT_BL5</strain>
    </source>
</reference>
<dbReference type="EMBL" id="JBBKAR010000061">
    <property type="protein sequence ID" value="MEJ8307128.1"/>
    <property type="molecule type" value="Genomic_DNA"/>
</dbReference>